<dbReference type="PANTHER" id="PTHR19861:SF0">
    <property type="entry name" value="WD REPEAT-CONTAINING PROTEIN 82"/>
    <property type="match status" value="1"/>
</dbReference>
<comment type="caution">
    <text evidence="7">The sequence shown here is derived from an EMBL/GenBank/DDBJ whole genome shotgun (WGS) entry which is preliminary data.</text>
</comment>
<feature type="repeat" description="WD" evidence="6">
    <location>
        <begin position="1"/>
        <end position="32"/>
    </location>
</feature>
<evidence type="ECO:0000313" key="8">
    <source>
        <dbReference type="Proteomes" id="UP001642484"/>
    </source>
</evidence>
<name>A0ABP0I9P5_9DINO</name>
<evidence type="ECO:0000256" key="1">
    <source>
        <dbReference type="ARBA" id="ARBA00004123"/>
    </source>
</evidence>
<gene>
    <name evidence="7" type="ORF">CCMP2556_LOCUS5610</name>
</gene>
<sequence length="340" mass="37677">MDFTYDGQFLVTSGEDNSVYVYSCEKASRVRHLRCEKYGIALIRFLHNDRDCAVAASRNEADHLLKYWDFHDNKYLRLFRSHTGKVTSVSPHPYEDLFLSGAEDKCVLLWDLRQDRPVAKINGQGTTVASFDQQGLVFAACVGQPKLHLFDTRNYAKGEFTSFDLRPHLKDPAHSVQFSPCGKYLLLRTPSQMVLIDAFDGELICEYPVQEQGPSLPCFSPDSQYVICGMSNGDVCIWGATNARLVHKLEGHTALFPACSKALRTLHPATSVSLTTALLGTKGIAARSKDATERCPLLHESQLIGKSCLANEVRSGREGVAESVKQSGFCGFCDVDDAQP</sequence>
<dbReference type="EMBL" id="CAXAMN010002348">
    <property type="protein sequence ID" value="CAK8999299.1"/>
    <property type="molecule type" value="Genomic_DNA"/>
</dbReference>
<dbReference type="InterPro" id="IPR015943">
    <property type="entry name" value="WD40/YVTN_repeat-like_dom_sf"/>
</dbReference>
<evidence type="ECO:0000256" key="5">
    <source>
        <dbReference type="ARBA" id="ARBA00023242"/>
    </source>
</evidence>
<dbReference type="PROSITE" id="PS50082">
    <property type="entry name" value="WD_REPEATS_2"/>
    <property type="match status" value="2"/>
</dbReference>
<keyword evidence="5" id="KW-0539">Nucleus</keyword>
<feature type="repeat" description="WD" evidence="6">
    <location>
        <begin position="79"/>
        <end position="120"/>
    </location>
</feature>
<dbReference type="SUPFAM" id="SSF50978">
    <property type="entry name" value="WD40 repeat-like"/>
    <property type="match status" value="1"/>
</dbReference>
<dbReference type="InterPro" id="IPR036322">
    <property type="entry name" value="WD40_repeat_dom_sf"/>
</dbReference>
<evidence type="ECO:0000256" key="2">
    <source>
        <dbReference type="ARBA" id="ARBA00005616"/>
    </source>
</evidence>
<keyword evidence="3 6" id="KW-0853">WD repeat</keyword>
<dbReference type="Proteomes" id="UP001642484">
    <property type="component" value="Unassembled WGS sequence"/>
</dbReference>
<dbReference type="Gene3D" id="2.130.10.10">
    <property type="entry name" value="YVTN repeat-like/Quinoprotein amine dehydrogenase"/>
    <property type="match status" value="1"/>
</dbReference>
<keyword evidence="8" id="KW-1185">Reference proteome</keyword>
<dbReference type="InterPro" id="IPR001680">
    <property type="entry name" value="WD40_rpt"/>
</dbReference>
<dbReference type="PROSITE" id="PS50294">
    <property type="entry name" value="WD_REPEATS_REGION"/>
    <property type="match status" value="1"/>
</dbReference>
<comment type="similarity">
    <text evidence="2">Belongs to the WD repeat SWD2 family.</text>
</comment>
<organism evidence="7 8">
    <name type="scientific">Durusdinium trenchii</name>
    <dbReference type="NCBI Taxonomy" id="1381693"/>
    <lineage>
        <taxon>Eukaryota</taxon>
        <taxon>Sar</taxon>
        <taxon>Alveolata</taxon>
        <taxon>Dinophyceae</taxon>
        <taxon>Suessiales</taxon>
        <taxon>Symbiodiniaceae</taxon>
        <taxon>Durusdinium</taxon>
    </lineage>
</organism>
<dbReference type="Pfam" id="PF00400">
    <property type="entry name" value="WD40"/>
    <property type="match status" value="3"/>
</dbReference>
<evidence type="ECO:0000256" key="3">
    <source>
        <dbReference type="ARBA" id="ARBA00022574"/>
    </source>
</evidence>
<protein>
    <submittedName>
        <fullName evidence="7">Uncharacterized protein</fullName>
    </submittedName>
</protein>
<evidence type="ECO:0000256" key="6">
    <source>
        <dbReference type="PROSITE-ProRule" id="PRU00221"/>
    </source>
</evidence>
<evidence type="ECO:0000256" key="4">
    <source>
        <dbReference type="ARBA" id="ARBA00022737"/>
    </source>
</evidence>
<keyword evidence="4" id="KW-0677">Repeat</keyword>
<dbReference type="InterPro" id="IPR037867">
    <property type="entry name" value="Swd2/WDR82"/>
</dbReference>
<evidence type="ECO:0000313" key="7">
    <source>
        <dbReference type="EMBL" id="CAK8999299.1"/>
    </source>
</evidence>
<comment type="subcellular location">
    <subcellularLocation>
        <location evidence="1">Nucleus</location>
    </subcellularLocation>
</comment>
<reference evidence="7 8" key="1">
    <citation type="submission" date="2024-02" db="EMBL/GenBank/DDBJ databases">
        <authorList>
            <person name="Chen Y."/>
            <person name="Shah S."/>
            <person name="Dougan E. K."/>
            <person name="Thang M."/>
            <person name="Chan C."/>
        </authorList>
    </citation>
    <scope>NUCLEOTIDE SEQUENCE [LARGE SCALE GENOMIC DNA]</scope>
</reference>
<dbReference type="PANTHER" id="PTHR19861">
    <property type="entry name" value="WD40 REPEAT PROTEIN SWD2"/>
    <property type="match status" value="1"/>
</dbReference>
<proteinExistence type="inferred from homology"/>
<dbReference type="SMART" id="SM00320">
    <property type="entry name" value="WD40"/>
    <property type="match status" value="2"/>
</dbReference>
<accession>A0ABP0I9P5</accession>